<dbReference type="Pfam" id="PF17917">
    <property type="entry name" value="RT_RNaseH"/>
    <property type="match status" value="1"/>
</dbReference>
<feature type="non-terminal residue" evidence="8">
    <location>
        <position position="1"/>
    </location>
</feature>
<dbReference type="GO" id="GO:0003964">
    <property type="term" value="F:RNA-directed DNA polymerase activity"/>
    <property type="evidence" value="ECO:0007669"/>
    <property type="project" value="UniProtKB-KW"/>
</dbReference>
<dbReference type="OrthoDB" id="10055717at2759"/>
<dbReference type="PANTHER" id="PTHR34072:SF57">
    <property type="entry name" value="RNA-DIRECTED DNA POLYMERASE"/>
    <property type="match status" value="1"/>
</dbReference>
<protein>
    <submittedName>
        <fullName evidence="8">Retrovirus-related Pol polyprotein from transposon 17.6</fullName>
    </submittedName>
</protein>
<reference evidence="8" key="1">
    <citation type="submission" date="2018-05" db="EMBL/GenBank/DDBJ databases">
        <title>Draft genome of Mucuna pruriens seed.</title>
        <authorList>
            <person name="Nnadi N.E."/>
            <person name="Vos R."/>
            <person name="Hasami M.H."/>
            <person name="Devisetty U.K."/>
            <person name="Aguiy J.C."/>
        </authorList>
    </citation>
    <scope>NUCLEOTIDE SEQUENCE [LARGE SCALE GENOMIC DNA]</scope>
    <source>
        <strain evidence="8">JCA_2017</strain>
    </source>
</reference>
<dbReference type="AlphaFoldDB" id="A0A371GZ78"/>
<accession>A0A371GZ78</accession>
<evidence type="ECO:0000256" key="1">
    <source>
        <dbReference type="ARBA" id="ARBA00022679"/>
    </source>
</evidence>
<feature type="domain" description="Reverse transcriptase RNase H-like" evidence="7">
    <location>
        <begin position="24"/>
        <end position="77"/>
    </location>
</feature>
<dbReference type="Proteomes" id="UP000257109">
    <property type="component" value="Unassembled WGS sequence"/>
</dbReference>
<keyword evidence="6" id="KW-0695">RNA-directed DNA polymerase</keyword>
<proteinExistence type="predicted"/>
<organism evidence="8 9">
    <name type="scientific">Mucuna pruriens</name>
    <name type="common">Velvet bean</name>
    <name type="synonym">Dolichos pruriens</name>
    <dbReference type="NCBI Taxonomy" id="157652"/>
    <lineage>
        <taxon>Eukaryota</taxon>
        <taxon>Viridiplantae</taxon>
        <taxon>Streptophyta</taxon>
        <taxon>Embryophyta</taxon>
        <taxon>Tracheophyta</taxon>
        <taxon>Spermatophyta</taxon>
        <taxon>Magnoliopsida</taxon>
        <taxon>eudicotyledons</taxon>
        <taxon>Gunneridae</taxon>
        <taxon>Pentapetalae</taxon>
        <taxon>rosids</taxon>
        <taxon>fabids</taxon>
        <taxon>Fabales</taxon>
        <taxon>Fabaceae</taxon>
        <taxon>Papilionoideae</taxon>
        <taxon>50 kb inversion clade</taxon>
        <taxon>NPAAA clade</taxon>
        <taxon>indigoferoid/millettioid clade</taxon>
        <taxon>Phaseoleae</taxon>
        <taxon>Mucuna</taxon>
    </lineage>
</organism>
<evidence type="ECO:0000313" key="9">
    <source>
        <dbReference type="Proteomes" id="UP000257109"/>
    </source>
</evidence>
<evidence type="ECO:0000256" key="4">
    <source>
        <dbReference type="ARBA" id="ARBA00022759"/>
    </source>
</evidence>
<dbReference type="InterPro" id="IPR043502">
    <property type="entry name" value="DNA/RNA_pol_sf"/>
</dbReference>
<evidence type="ECO:0000259" key="7">
    <source>
        <dbReference type="Pfam" id="PF17917"/>
    </source>
</evidence>
<evidence type="ECO:0000256" key="5">
    <source>
        <dbReference type="ARBA" id="ARBA00022801"/>
    </source>
</evidence>
<dbReference type="PANTHER" id="PTHR34072">
    <property type="entry name" value="ENZYMATIC POLYPROTEIN-RELATED"/>
    <property type="match status" value="1"/>
</dbReference>
<dbReference type="SUPFAM" id="SSF56672">
    <property type="entry name" value="DNA/RNA polymerases"/>
    <property type="match status" value="1"/>
</dbReference>
<evidence type="ECO:0000256" key="6">
    <source>
        <dbReference type="ARBA" id="ARBA00022918"/>
    </source>
</evidence>
<dbReference type="EMBL" id="QJKJ01004051">
    <property type="protein sequence ID" value="RDX95756.1"/>
    <property type="molecule type" value="Genomic_DNA"/>
</dbReference>
<keyword evidence="4" id="KW-0255">Endonuclease</keyword>
<dbReference type="GO" id="GO:0004519">
    <property type="term" value="F:endonuclease activity"/>
    <property type="evidence" value="ECO:0007669"/>
    <property type="project" value="UniProtKB-KW"/>
</dbReference>
<keyword evidence="9" id="KW-1185">Reference proteome</keyword>
<keyword evidence="1" id="KW-0808">Transferase</keyword>
<dbReference type="GO" id="GO:0016787">
    <property type="term" value="F:hydrolase activity"/>
    <property type="evidence" value="ECO:0007669"/>
    <property type="project" value="UniProtKB-KW"/>
</dbReference>
<keyword evidence="3" id="KW-0540">Nuclease</keyword>
<dbReference type="InterPro" id="IPR041373">
    <property type="entry name" value="RT_RNaseH"/>
</dbReference>
<keyword evidence="2" id="KW-0548">Nucleotidyltransferase</keyword>
<keyword evidence="5" id="KW-0378">Hydrolase</keyword>
<comment type="caution">
    <text evidence="8">The sequence shown here is derived from an EMBL/GenBank/DDBJ whole genome shotgun (WGS) entry which is preliminary data.</text>
</comment>
<evidence type="ECO:0000256" key="3">
    <source>
        <dbReference type="ARBA" id="ARBA00022722"/>
    </source>
</evidence>
<evidence type="ECO:0000256" key="2">
    <source>
        <dbReference type="ARBA" id="ARBA00022695"/>
    </source>
</evidence>
<dbReference type="CDD" id="cd09274">
    <property type="entry name" value="RNase_HI_RT_Ty3"/>
    <property type="match status" value="1"/>
</dbReference>
<sequence length="142" mass="16080">MCNASNSALGAVLGQRAGVSKLVHELLVIVFPLDKFHSYLLHSKIIVFSDHVALQFLLKKLDVKSRLIRWLLLLQEFDIEIKDKKGVENSIANHLSNGRESEPMPIRDEFPDEQLLHITTPTPWFADIYNFVAASQFPPEAS</sequence>
<gene>
    <name evidence="8" type="primary">pol</name>
    <name evidence="8" type="ORF">CR513_21669</name>
</gene>
<name>A0A371GZ78_MUCPR</name>
<evidence type="ECO:0000313" key="8">
    <source>
        <dbReference type="EMBL" id="RDX95756.1"/>
    </source>
</evidence>